<proteinExistence type="predicted"/>
<dbReference type="InterPro" id="IPR050469">
    <property type="entry name" value="Diguanylate_Cyclase"/>
</dbReference>
<organism evidence="4 5">
    <name type="scientific">Pseudooceanicola batsensis (strain ATCC BAA-863 / DSM 15984 / KCTC 12145 / HTCC2597)</name>
    <name type="common">Oceanicola batsensis</name>
    <dbReference type="NCBI Taxonomy" id="252305"/>
    <lineage>
        <taxon>Bacteria</taxon>
        <taxon>Pseudomonadati</taxon>
        <taxon>Pseudomonadota</taxon>
        <taxon>Alphaproteobacteria</taxon>
        <taxon>Rhodobacterales</taxon>
        <taxon>Paracoccaceae</taxon>
        <taxon>Pseudooceanicola</taxon>
    </lineage>
</organism>
<name>A3TUA6_PSEBH</name>
<evidence type="ECO:0000313" key="4">
    <source>
        <dbReference type="EMBL" id="EAQ04102.1"/>
    </source>
</evidence>
<dbReference type="HOGENOM" id="CLU_899648_0_0_5"/>
<dbReference type="OrthoDB" id="9812260at2"/>
<evidence type="ECO:0000259" key="3">
    <source>
        <dbReference type="PROSITE" id="PS50887"/>
    </source>
</evidence>
<reference evidence="4 5" key="1">
    <citation type="journal article" date="2010" name="J. Bacteriol.">
        <title>Genome sequences of Oceanicola granulosus HTCC2516(T) and Oceanicola batsensis HTCC2597(TDelta).</title>
        <authorList>
            <person name="Thrash J.C."/>
            <person name="Cho J.C."/>
            <person name="Vergin K.L."/>
            <person name="Giovannoni S.J."/>
        </authorList>
    </citation>
    <scope>NUCLEOTIDE SEQUENCE [LARGE SCALE GENOMIC DNA]</scope>
    <source>
        <strain evidence="5">ATCC BAA-863 / DSM 15984 / KCTC 12145 / HTCC2597</strain>
    </source>
</reference>
<evidence type="ECO:0000256" key="2">
    <source>
        <dbReference type="ARBA" id="ARBA00034247"/>
    </source>
</evidence>
<evidence type="ECO:0000256" key="1">
    <source>
        <dbReference type="ARBA" id="ARBA00012528"/>
    </source>
</evidence>
<dbReference type="AlphaFoldDB" id="A3TUA6"/>
<dbReference type="GO" id="GO:0052621">
    <property type="term" value="F:diguanylate cyclase activity"/>
    <property type="evidence" value="ECO:0007669"/>
    <property type="project" value="UniProtKB-EC"/>
</dbReference>
<dbReference type="PROSITE" id="PS50887">
    <property type="entry name" value="GGDEF"/>
    <property type="match status" value="1"/>
</dbReference>
<dbReference type="EC" id="2.7.7.65" evidence="1"/>
<comment type="catalytic activity">
    <reaction evidence="2">
        <text>2 GTP = 3',3'-c-di-GMP + 2 diphosphate</text>
        <dbReference type="Rhea" id="RHEA:24898"/>
        <dbReference type="ChEBI" id="CHEBI:33019"/>
        <dbReference type="ChEBI" id="CHEBI:37565"/>
        <dbReference type="ChEBI" id="CHEBI:58805"/>
        <dbReference type="EC" id="2.7.7.65"/>
    </reaction>
</comment>
<dbReference type="CDD" id="cd01949">
    <property type="entry name" value="GGDEF"/>
    <property type="match status" value="1"/>
</dbReference>
<dbReference type="NCBIfam" id="TIGR00254">
    <property type="entry name" value="GGDEF"/>
    <property type="match status" value="1"/>
</dbReference>
<dbReference type="InterPro" id="IPR029787">
    <property type="entry name" value="Nucleotide_cyclase"/>
</dbReference>
<evidence type="ECO:0000313" key="5">
    <source>
        <dbReference type="Proteomes" id="UP000004318"/>
    </source>
</evidence>
<dbReference type="InterPro" id="IPR000160">
    <property type="entry name" value="GGDEF_dom"/>
</dbReference>
<dbReference type="SMART" id="SM00267">
    <property type="entry name" value="GGDEF"/>
    <property type="match status" value="1"/>
</dbReference>
<protein>
    <recommendedName>
        <fullName evidence="1">diguanylate cyclase</fullName>
        <ecNumber evidence="1">2.7.7.65</ecNumber>
    </recommendedName>
</protein>
<feature type="domain" description="GGDEF" evidence="3">
    <location>
        <begin position="173"/>
        <end position="309"/>
    </location>
</feature>
<dbReference type="SUPFAM" id="SSF55073">
    <property type="entry name" value="Nucleotide cyclase"/>
    <property type="match status" value="1"/>
</dbReference>
<gene>
    <name evidence="4" type="ORF">OB2597_08169</name>
</gene>
<keyword evidence="5" id="KW-1185">Reference proteome</keyword>
<dbReference type="Pfam" id="PF00990">
    <property type="entry name" value="GGDEF"/>
    <property type="match status" value="1"/>
</dbReference>
<dbReference type="PANTHER" id="PTHR45138:SF9">
    <property type="entry name" value="DIGUANYLATE CYCLASE DGCM-RELATED"/>
    <property type="match status" value="1"/>
</dbReference>
<dbReference type="InterPro" id="IPR043128">
    <property type="entry name" value="Rev_trsase/Diguanyl_cyclase"/>
</dbReference>
<dbReference type="STRING" id="252305.OB2597_08169"/>
<dbReference type="EMBL" id="AAMO01000002">
    <property type="protein sequence ID" value="EAQ04102.1"/>
    <property type="molecule type" value="Genomic_DNA"/>
</dbReference>
<dbReference type="eggNOG" id="COG2199">
    <property type="taxonomic scope" value="Bacteria"/>
</dbReference>
<dbReference type="Gene3D" id="3.30.70.270">
    <property type="match status" value="1"/>
</dbReference>
<accession>A3TUA6</accession>
<dbReference type="RefSeq" id="WP_009805857.1">
    <property type="nucleotide sequence ID" value="NZ_CH724131.1"/>
</dbReference>
<dbReference type="Proteomes" id="UP000004318">
    <property type="component" value="Unassembled WGS sequence"/>
</dbReference>
<sequence length="309" mass="33801">MDRSPEADGFLRGIRATLKALSGVAFLLDDRGRVIAGTVGCDPLGSGAGGFSRDVTDLIDDVLGTGQTRAQKLALPDGRSLCFTCSRVVDPATGALYVLAQESRRPSVPDRFFPAQPDLLPPMEEIERARAAERRMREEASHWRQLSMTDRMTGLLNAEGFRERGRAVLKKSAFATLVYADLNGFKSINDTLGHAAGDELLRDIAQSLAVATRLTDLIARMGGDEFAILLPDCGEGDRLRVEERLRRRMERRFPVDGGQGRPTRILAVDAAIGMVSCPEDGRDLDELLALADARMYDDKAARREGRRSG</sequence>
<comment type="caution">
    <text evidence="4">The sequence shown here is derived from an EMBL/GenBank/DDBJ whole genome shotgun (WGS) entry which is preliminary data.</text>
</comment>
<dbReference type="PANTHER" id="PTHR45138">
    <property type="entry name" value="REGULATORY COMPONENTS OF SENSORY TRANSDUCTION SYSTEM"/>
    <property type="match status" value="1"/>
</dbReference>